<gene>
    <name evidence="1" type="ORF">GUJ93_ZPchr0001g30801</name>
</gene>
<sequence>MGVWREGAGWCFCTGGGGGRSERVKEAIFSAKSSALAAVSGNGGTGLLIHRNLLLTTHGNLPSAAAAEDAEALLGHGRLPARLVPHRFFITSSILDLTIVGLDSTENETTLQAQQPHYLKTCCKPSLDHGSVVYLLGHTGKKRLGDW</sequence>
<evidence type="ECO:0000313" key="1">
    <source>
        <dbReference type="EMBL" id="KAG8054207.1"/>
    </source>
</evidence>
<accession>A0A8J5RQS4</accession>
<organism evidence="1 2">
    <name type="scientific">Zizania palustris</name>
    <name type="common">Northern wild rice</name>
    <dbReference type="NCBI Taxonomy" id="103762"/>
    <lineage>
        <taxon>Eukaryota</taxon>
        <taxon>Viridiplantae</taxon>
        <taxon>Streptophyta</taxon>
        <taxon>Embryophyta</taxon>
        <taxon>Tracheophyta</taxon>
        <taxon>Spermatophyta</taxon>
        <taxon>Magnoliopsida</taxon>
        <taxon>Liliopsida</taxon>
        <taxon>Poales</taxon>
        <taxon>Poaceae</taxon>
        <taxon>BOP clade</taxon>
        <taxon>Oryzoideae</taxon>
        <taxon>Oryzeae</taxon>
        <taxon>Zizaniinae</taxon>
        <taxon>Zizania</taxon>
    </lineage>
</organism>
<dbReference type="Proteomes" id="UP000729402">
    <property type="component" value="Unassembled WGS sequence"/>
</dbReference>
<protein>
    <submittedName>
        <fullName evidence="1">Uncharacterized protein</fullName>
    </submittedName>
</protein>
<name>A0A8J5RQS4_ZIZPA</name>
<proteinExistence type="predicted"/>
<dbReference type="AlphaFoldDB" id="A0A8J5RQS4"/>
<dbReference type="OrthoDB" id="1925372at2759"/>
<dbReference type="EMBL" id="JAAALK010000288">
    <property type="protein sequence ID" value="KAG8054207.1"/>
    <property type="molecule type" value="Genomic_DNA"/>
</dbReference>
<keyword evidence="2" id="KW-1185">Reference proteome</keyword>
<reference evidence="1" key="2">
    <citation type="submission" date="2021-02" db="EMBL/GenBank/DDBJ databases">
        <authorList>
            <person name="Kimball J.A."/>
            <person name="Haas M.W."/>
            <person name="Macchietto M."/>
            <person name="Kono T."/>
            <person name="Duquette J."/>
            <person name="Shao M."/>
        </authorList>
    </citation>
    <scope>NUCLEOTIDE SEQUENCE</scope>
    <source>
        <tissue evidence="1">Fresh leaf tissue</tissue>
    </source>
</reference>
<reference evidence="1" key="1">
    <citation type="journal article" date="2021" name="bioRxiv">
        <title>Whole Genome Assembly and Annotation of Northern Wild Rice, Zizania palustris L., Supports a Whole Genome Duplication in the Zizania Genus.</title>
        <authorList>
            <person name="Haas M."/>
            <person name="Kono T."/>
            <person name="Macchietto M."/>
            <person name="Millas R."/>
            <person name="McGilp L."/>
            <person name="Shao M."/>
            <person name="Duquette J."/>
            <person name="Hirsch C.N."/>
            <person name="Kimball J."/>
        </authorList>
    </citation>
    <scope>NUCLEOTIDE SEQUENCE</scope>
    <source>
        <tissue evidence="1">Fresh leaf tissue</tissue>
    </source>
</reference>
<dbReference type="PANTHER" id="PTHR35729">
    <property type="entry name" value="T1B9.12 PROTEIN"/>
    <property type="match status" value="1"/>
</dbReference>
<comment type="caution">
    <text evidence="1">The sequence shown here is derived from an EMBL/GenBank/DDBJ whole genome shotgun (WGS) entry which is preliminary data.</text>
</comment>
<dbReference type="PANTHER" id="PTHR35729:SF1">
    <property type="entry name" value="T1B9.12 PROTEIN"/>
    <property type="match status" value="1"/>
</dbReference>
<evidence type="ECO:0000313" key="2">
    <source>
        <dbReference type="Proteomes" id="UP000729402"/>
    </source>
</evidence>